<dbReference type="GO" id="GO:0003824">
    <property type="term" value="F:catalytic activity"/>
    <property type="evidence" value="ECO:0007669"/>
    <property type="project" value="InterPro"/>
</dbReference>
<dbReference type="InterPro" id="IPR027417">
    <property type="entry name" value="P-loop_NTPase"/>
</dbReference>
<dbReference type="Gene3D" id="3.40.50.1580">
    <property type="entry name" value="Nucleoside phosphorylase domain"/>
    <property type="match status" value="1"/>
</dbReference>
<sequence length="1041" mass="118656">MLSSFPNIRIGLMVGVGGGVPSQKHDIRLGDIVVSAPRDGKGGVLQYDFGKTIQGQSFQHTGFLNQPPMALRTAMSGLETQYKSDGHQLQEAISEAFEKKPRLRKDYQRPDQNSDRLYRSEVTHDGETSCAMSCGDDPSRLVLRSDRTEEEDDPAIHYGLIASANQLMKDALIRDMLANEKDVLCFEMEAAGLMNHFPCLVIRGICDYSDSHKNKEWQGYAAMAAAAYTKDLLYRIAPNKIEAEKKIGDILSSVHESLVAVTSRLDIRSEKKEEVKVVDPPAFYLVPNRRIRNFVGRKDILEKIDASFSSSPGPHHVVLCGLGGQGKTQIVLEYCHRTWKERFRSIFWVQANSESTVKKSFQTIAEKIKAPDEIVSDAVAVSYVLDKFREWPDPWLMVFDNYDDVVNFENIQDFIPDGEHGCVLFTSRHSGSMDLATDVESAIDLPGLAESEALELLFQLTGAKKTEASISHCQAIVQRLGCHPLAITQAGSYIKKRKVPLHKFIDEFNRRKRQILEHTPQLTQYRRSLNDSQRETSLNVFTTWELSFEQLLRSSSGQNQSSLLTLFAFFDGNDISEQLFSTYCEWAQQGLNRREYYLWPVQYFEIYLDEKRAWNSDGFCDTLVNLTNLSLLQSWSHGEDNFCHCSLHPLVQDWIRLRTKPEDFHNSVCIAAKVLEAMLTGSLDDGDLDFDLELAVRQSLMSHTSMYIENMRILYENLHAKGEQQEPEQASFLLDNRFINTDGTIASFLKSTGQYDEAIAIQYRLVFRAERVLGHENSATLSYMSNLATLFDDQGALDHAEKICREVLERRQRTLGPDMLLKSGNSEAAENMMRRVSVRREELFGLKHRDTLRSLRVLAEILQSQDKFEEAEPIARQVLEGYEKLLGPEPIETLRSAKVLGFILLHQERMHDAESITRRVLDGMERKFGKEHPETLRALDDLGRILVEQGKVEAAEEILLRALKATEKVFGREHRDTLGIVWDLARLEERRKEYARADALYQRVCACKQKKLGAEHPDTIRCAEFYASFLEMIKEETENAI</sequence>
<dbReference type="SUPFAM" id="SSF48452">
    <property type="entry name" value="TPR-like"/>
    <property type="match status" value="2"/>
</dbReference>
<evidence type="ECO:0000313" key="3">
    <source>
        <dbReference type="Proteomes" id="UP000469559"/>
    </source>
</evidence>
<dbReference type="Gene3D" id="3.40.50.300">
    <property type="entry name" value="P-loop containing nucleotide triphosphate hydrolases"/>
    <property type="match status" value="1"/>
</dbReference>
<dbReference type="InterPro" id="IPR035994">
    <property type="entry name" value="Nucleoside_phosphorylase_sf"/>
</dbReference>
<feature type="domain" description="NB-ARC" evidence="1">
    <location>
        <begin position="298"/>
        <end position="464"/>
    </location>
</feature>
<dbReference type="InterPro" id="IPR053137">
    <property type="entry name" value="NLR-like"/>
</dbReference>
<dbReference type="EMBL" id="QGMF01000207">
    <property type="protein sequence ID" value="TVY17970.1"/>
    <property type="molecule type" value="Genomic_DNA"/>
</dbReference>
<accession>A0A8T9BD12</accession>
<organism evidence="2 3">
    <name type="scientific">Lachnellula arida</name>
    <dbReference type="NCBI Taxonomy" id="1316785"/>
    <lineage>
        <taxon>Eukaryota</taxon>
        <taxon>Fungi</taxon>
        <taxon>Dikarya</taxon>
        <taxon>Ascomycota</taxon>
        <taxon>Pezizomycotina</taxon>
        <taxon>Leotiomycetes</taxon>
        <taxon>Helotiales</taxon>
        <taxon>Lachnaceae</taxon>
        <taxon>Lachnellula</taxon>
    </lineage>
</organism>
<dbReference type="InterPro" id="IPR011990">
    <property type="entry name" value="TPR-like_helical_dom_sf"/>
</dbReference>
<dbReference type="Pfam" id="PF13374">
    <property type="entry name" value="TPR_10"/>
    <property type="match status" value="2"/>
</dbReference>
<dbReference type="InterPro" id="IPR002182">
    <property type="entry name" value="NB-ARC"/>
</dbReference>
<dbReference type="PANTHER" id="PTHR46082:SF11">
    <property type="entry name" value="AAA+ ATPASE DOMAIN-CONTAINING PROTEIN-RELATED"/>
    <property type="match status" value="1"/>
</dbReference>
<reference evidence="2 3" key="1">
    <citation type="submission" date="2018-05" db="EMBL/GenBank/DDBJ databases">
        <title>Whole genome sequencing for identification of molecular markers to develop diagnostic detection tools for the regulated plant pathogen Lachnellula willkommii.</title>
        <authorList>
            <person name="Giroux E."/>
            <person name="Bilodeau G."/>
        </authorList>
    </citation>
    <scope>NUCLEOTIDE SEQUENCE [LARGE SCALE GENOMIC DNA]</scope>
    <source>
        <strain evidence="2 3">CBS 203.66</strain>
    </source>
</reference>
<dbReference type="Pfam" id="PF13424">
    <property type="entry name" value="TPR_12"/>
    <property type="match status" value="2"/>
</dbReference>
<dbReference type="Proteomes" id="UP000469559">
    <property type="component" value="Unassembled WGS sequence"/>
</dbReference>
<protein>
    <submittedName>
        <fullName evidence="2">Nephrocystin-3</fullName>
    </submittedName>
</protein>
<evidence type="ECO:0000313" key="2">
    <source>
        <dbReference type="EMBL" id="TVY17970.1"/>
    </source>
</evidence>
<dbReference type="GO" id="GO:0009116">
    <property type="term" value="P:nucleoside metabolic process"/>
    <property type="evidence" value="ECO:0007669"/>
    <property type="project" value="InterPro"/>
</dbReference>
<dbReference type="SUPFAM" id="SSF53167">
    <property type="entry name" value="Purine and uridine phosphorylases"/>
    <property type="match status" value="1"/>
</dbReference>
<dbReference type="SUPFAM" id="SSF52540">
    <property type="entry name" value="P-loop containing nucleoside triphosphate hydrolases"/>
    <property type="match status" value="1"/>
</dbReference>
<comment type="caution">
    <text evidence="2">The sequence shown here is derived from an EMBL/GenBank/DDBJ whole genome shotgun (WGS) entry which is preliminary data.</text>
</comment>
<evidence type="ECO:0000259" key="1">
    <source>
        <dbReference type="Pfam" id="PF00931"/>
    </source>
</evidence>
<name>A0A8T9BD12_9HELO</name>
<dbReference type="Pfam" id="PF00931">
    <property type="entry name" value="NB-ARC"/>
    <property type="match status" value="1"/>
</dbReference>
<proteinExistence type="predicted"/>
<dbReference type="Gene3D" id="1.25.40.10">
    <property type="entry name" value="Tetratricopeptide repeat domain"/>
    <property type="match status" value="3"/>
</dbReference>
<keyword evidence="3" id="KW-1185">Reference proteome</keyword>
<dbReference type="GO" id="GO:0043531">
    <property type="term" value="F:ADP binding"/>
    <property type="evidence" value="ECO:0007669"/>
    <property type="project" value="InterPro"/>
</dbReference>
<dbReference type="PANTHER" id="PTHR46082">
    <property type="entry name" value="ATP/GTP-BINDING PROTEIN-RELATED"/>
    <property type="match status" value="1"/>
</dbReference>
<gene>
    <name evidence="2" type="primary">nphp3_2</name>
    <name evidence="2" type="ORF">LARI1_G003796</name>
</gene>
<dbReference type="OrthoDB" id="626167at2759"/>
<dbReference type="AlphaFoldDB" id="A0A8T9BD12"/>